<sequence>MTNCRDNRKFRNMSKKHLEPAKSIIGKIGIEKVAEVTGKHVSRVYRWMYPKEKGGTGGLIPQTDAPALLAYAKSKRIPLKAEEFFPARENAQ</sequence>
<name>A0ABX4THN2_9HYPH</name>
<reference evidence="1 2" key="1">
    <citation type="journal article" date="2018" name="FEMS Microbiol. Ecol.">
        <title>Co-invading symbiotic mutualists of Medicago polymorpha retain high ancestral diversity and contain diverse accessory genomes.</title>
        <authorList>
            <person name="Porter S.S."/>
            <person name="Faber-Hammond J.J."/>
            <person name="Friesen M.L."/>
        </authorList>
    </citation>
    <scope>NUCLEOTIDE SEQUENCE [LARGE SCALE GENOMIC DNA]</scope>
    <source>
        <strain evidence="1 2">Str16</strain>
    </source>
</reference>
<gene>
    <name evidence="1" type="ORF">BMJ33_21565</name>
</gene>
<proteinExistence type="predicted"/>
<dbReference type="Proteomes" id="UP001190825">
    <property type="component" value="Unassembled WGS sequence"/>
</dbReference>
<dbReference type="EMBL" id="NBUC01000108">
    <property type="protein sequence ID" value="PLU00075.1"/>
    <property type="molecule type" value="Genomic_DNA"/>
</dbReference>
<evidence type="ECO:0008006" key="3">
    <source>
        <dbReference type="Google" id="ProtNLM"/>
    </source>
</evidence>
<keyword evidence="2" id="KW-1185">Reference proteome</keyword>
<organism evidence="1 2">
    <name type="scientific">Sinorhizobium medicae</name>
    <dbReference type="NCBI Taxonomy" id="110321"/>
    <lineage>
        <taxon>Bacteria</taxon>
        <taxon>Pseudomonadati</taxon>
        <taxon>Pseudomonadota</taxon>
        <taxon>Alphaproteobacteria</taxon>
        <taxon>Hyphomicrobiales</taxon>
        <taxon>Rhizobiaceae</taxon>
        <taxon>Sinorhizobium/Ensifer group</taxon>
        <taxon>Sinorhizobium</taxon>
    </lineage>
</organism>
<accession>A0ABX4THN2</accession>
<evidence type="ECO:0000313" key="1">
    <source>
        <dbReference type="EMBL" id="PLU00075.1"/>
    </source>
</evidence>
<protein>
    <recommendedName>
        <fullName evidence="3">Helix-turn-helix domain-containing protein</fullName>
    </recommendedName>
</protein>
<comment type="caution">
    <text evidence="1">The sequence shown here is derived from an EMBL/GenBank/DDBJ whole genome shotgun (WGS) entry which is preliminary data.</text>
</comment>
<evidence type="ECO:0000313" key="2">
    <source>
        <dbReference type="Proteomes" id="UP001190825"/>
    </source>
</evidence>